<evidence type="ECO:0000256" key="1">
    <source>
        <dbReference type="SAM" id="Phobius"/>
    </source>
</evidence>
<feature type="transmembrane region" description="Helical" evidence="1">
    <location>
        <begin position="161"/>
        <end position="181"/>
    </location>
</feature>
<evidence type="ECO:0000313" key="2">
    <source>
        <dbReference type="EMBL" id="PPQ98068.1"/>
    </source>
</evidence>
<reference evidence="2 3" key="1">
    <citation type="journal article" date="2018" name="Evol. Lett.">
        <title>Horizontal gene cluster transfer increased hallucinogenic mushroom diversity.</title>
        <authorList>
            <person name="Reynolds H.T."/>
            <person name="Vijayakumar V."/>
            <person name="Gluck-Thaler E."/>
            <person name="Korotkin H.B."/>
            <person name="Matheny P.B."/>
            <person name="Slot J.C."/>
        </authorList>
    </citation>
    <scope>NUCLEOTIDE SEQUENCE [LARGE SCALE GENOMIC DNA]</scope>
    <source>
        <strain evidence="2 3">SRW20</strain>
    </source>
</reference>
<dbReference type="OrthoDB" id="2853572at2759"/>
<keyword evidence="1" id="KW-0812">Transmembrane</keyword>
<organism evidence="2 3">
    <name type="scientific">Gymnopilus dilepis</name>
    <dbReference type="NCBI Taxonomy" id="231916"/>
    <lineage>
        <taxon>Eukaryota</taxon>
        <taxon>Fungi</taxon>
        <taxon>Dikarya</taxon>
        <taxon>Basidiomycota</taxon>
        <taxon>Agaricomycotina</taxon>
        <taxon>Agaricomycetes</taxon>
        <taxon>Agaricomycetidae</taxon>
        <taxon>Agaricales</taxon>
        <taxon>Agaricineae</taxon>
        <taxon>Hymenogastraceae</taxon>
        <taxon>Gymnopilus</taxon>
    </lineage>
</organism>
<keyword evidence="3" id="KW-1185">Reference proteome</keyword>
<dbReference type="InParanoid" id="A0A409Y528"/>
<keyword evidence="1" id="KW-0472">Membrane</keyword>
<feature type="transmembrane region" description="Helical" evidence="1">
    <location>
        <begin position="60"/>
        <end position="79"/>
    </location>
</feature>
<dbReference type="Proteomes" id="UP000284706">
    <property type="component" value="Unassembled WGS sequence"/>
</dbReference>
<evidence type="ECO:0000313" key="3">
    <source>
        <dbReference type="Proteomes" id="UP000284706"/>
    </source>
</evidence>
<feature type="transmembrane region" description="Helical" evidence="1">
    <location>
        <begin position="114"/>
        <end position="141"/>
    </location>
</feature>
<comment type="caution">
    <text evidence="2">The sequence shown here is derived from an EMBL/GenBank/DDBJ whole genome shotgun (WGS) entry which is preliminary data.</text>
</comment>
<keyword evidence="1" id="KW-1133">Transmembrane helix</keyword>
<name>A0A409Y528_9AGAR</name>
<sequence length="203" mass="22742">MDMEMQTKTETETAPSAGTPYNHPSPYLSLINYRLLQLSICLSLAAVAFSLATLGEFSLWITPSVFVFSIAHNLTLLILSYRERTGKRRVTISGSDWKGRSTDKERIPATATRASFICAFILALMWAASFGTTLGLLIVSIPDWNGSDGIFTDNPMYWRVVPWFECIFALLEVVVLVWFGVGGVRERKMVLGLKDGPRVWLRL</sequence>
<protein>
    <submittedName>
        <fullName evidence="2">Uncharacterized protein</fullName>
    </submittedName>
</protein>
<proteinExistence type="predicted"/>
<dbReference type="EMBL" id="NHYE01001149">
    <property type="protein sequence ID" value="PPQ98068.1"/>
    <property type="molecule type" value="Genomic_DNA"/>
</dbReference>
<gene>
    <name evidence="2" type="ORF">CVT26_003295</name>
</gene>
<dbReference type="AlphaFoldDB" id="A0A409Y528"/>
<accession>A0A409Y528</accession>
<feature type="transmembrane region" description="Helical" evidence="1">
    <location>
        <begin position="35"/>
        <end position="54"/>
    </location>
</feature>